<sequence length="119" mass="13848">MNQNNYAALQESNFKTLLPSPFNRFQTSAKSTNIPSRDLLRAKRRNLEHSSEKAEALDEWVQIMPEFIKDHDAEPKCHTSKLGSPFELVEKTSVRLRRSRRQRRGAKIIQNTRLGRLSK</sequence>
<name>A0A4Y8CHF0_9HELO</name>
<comment type="caution">
    <text evidence="2">The sequence shown here is derived from an EMBL/GenBank/DDBJ whole genome shotgun (WGS) entry which is preliminary data.</text>
</comment>
<dbReference type="EMBL" id="PHWZ01000932">
    <property type="protein sequence ID" value="TEY29584.1"/>
    <property type="molecule type" value="Genomic_DNA"/>
</dbReference>
<gene>
    <name evidence="2" type="ORF">BOTCAL_0936g00040</name>
</gene>
<dbReference type="Proteomes" id="UP000297299">
    <property type="component" value="Unassembled WGS sequence"/>
</dbReference>
<evidence type="ECO:0000256" key="1">
    <source>
        <dbReference type="SAM" id="MobiDB-lite"/>
    </source>
</evidence>
<dbReference type="OrthoDB" id="3488776at2759"/>
<proteinExistence type="predicted"/>
<keyword evidence="3" id="KW-1185">Reference proteome</keyword>
<feature type="region of interest" description="Disordered" evidence="1">
    <location>
        <begin position="96"/>
        <end position="119"/>
    </location>
</feature>
<feature type="compositionally biased region" description="Basic residues" evidence="1">
    <location>
        <begin position="96"/>
        <end position="106"/>
    </location>
</feature>
<evidence type="ECO:0000313" key="3">
    <source>
        <dbReference type="Proteomes" id="UP000297299"/>
    </source>
</evidence>
<evidence type="ECO:0000313" key="2">
    <source>
        <dbReference type="EMBL" id="TEY29584.1"/>
    </source>
</evidence>
<reference evidence="2 3" key="1">
    <citation type="submission" date="2017-11" db="EMBL/GenBank/DDBJ databases">
        <title>Comparative genomics of Botrytis spp.</title>
        <authorList>
            <person name="Valero-Jimenez C.A."/>
            <person name="Tapia P."/>
            <person name="Veloso J."/>
            <person name="Silva-Moreno E."/>
            <person name="Staats M."/>
            <person name="Valdes J.H."/>
            <person name="Van Kan J.A.L."/>
        </authorList>
    </citation>
    <scope>NUCLEOTIDE SEQUENCE [LARGE SCALE GENOMIC DNA]</scope>
    <source>
        <strain evidence="2 3">MUCL2830</strain>
    </source>
</reference>
<accession>A0A4Y8CHF0</accession>
<dbReference type="AlphaFoldDB" id="A0A4Y8CHF0"/>
<organism evidence="2 3">
    <name type="scientific">Botryotinia calthae</name>
    <dbReference type="NCBI Taxonomy" id="38488"/>
    <lineage>
        <taxon>Eukaryota</taxon>
        <taxon>Fungi</taxon>
        <taxon>Dikarya</taxon>
        <taxon>Ascomycota</taxon>
        <taxon>Pezizomycotina</taxon>
        <taxon>Leotiomycetes</taxon>
        <taxon>Helotiales</taxon>
        <taxon>Sclerotiniaceae</taxon>
        <taxon>Botryotinia</taxon>
    </lineage>
</organism>
<protein>
    <submittedName>
        <fullName evidence="2">Uncharacterized protein</fullName>
    </submittedName>
</protein>